<sequence>MVLGGKVRAAVQMVTNRDGRKPYSPNDLDSKSGCAVIDVLREKHPDCRVPSEEAFDAYPDAANLLDTMPVYCYEECVAKAAARLSGGAGPCGVEAEMLKHWLLRYSAHSEKLREAMAEWVGWLSNGSPPYAAYCAMNTVRTVALDKCPGVRPLGVGEVWMRLWSDCSHMKTKEMATNACGNTQLCAGLRLGIEANLHAVWAIWPQSAG</sequence>
<dbReference type="AlphaFoldDB" id="A0ABD3SPU2"/>
<evidence type="ECO:0000313" key="2">
    <source>
        <dbReference type="Proteomes" id="UP001530377"/>
    </source>
</evidence>
<dbReference type="Proteomes" id="UP001530377">
    <property type="component" value="Unassembled WGS sequence"/>
</dbReference>
<protein>
    <submittedName>
        <fullName evidence="1">Uncharacterized protein</fullName>
    </submittedName>
</protein>
<name>A0ABD3SPU2_9STRA</name>
<comment type="caution">
    <text evidence="1">The sequence shown here is derived from an EMBL/GenBank/DDBJ whole genome shotgun (WGS) entry which is preliminary data.</text>
</comment>
<evidence type="ECO:0000313" key="1">
    <source>
        <dbReference type="EMBL" id="KAL3826614.1"/>
    </source>
</evidence>
<reference evidence="1 2" key="1">
    <citation type="submission" date="2024-10" db="EMBL/GenBank/DDBJ databases">
        <title>Updated reference genomes for cyclostephanoid diatoms.</title>
        <authorList>
            <person name="Roberts W.R."/>
            <person name="Alverson A.J."/>
        </authorList>
    </citation>
    <scope>NUCLEOTIDE SEQUENCE [LARGE SCALE GENOMIC DNA]</scope>
    <source>
        <strain evidence="1 2">AJA228-03</strain>
    </source>
</reference>
<organism evidence="1 2">
    <name type="scientific">Cyclostephanos tholiformis</name>
    <dbReference type="NCBI Taxonomy" id="382380"/>
    <lineage>
        <taxon>Eukaryota</taxon>
        <taxon>Sar</taxon>
        <taxon>Stramenopiles</taxon>
        <taxon>Ochrophyta</taxon>
        <taxon>Bacillariophyta</taxon>
        <taxon>Coscinodiscophyceae</taxon>
        <taxon>Thalassiosirophycidae</taxon>
        <taxon>Stephanodiscales</taxon>
        <taxon>Stephanodiscaceae</taxon>
        <taxon>Cyclostephanos</taxon>
    </lineage>
</organism>
<gene>
    <name evidence="1" type="ORF">ACHAXA_010539</name>
</gene>
<accession>A0ABD3SPU2</accession>
<keyword evidence="2" id="KW-1185">Reference proteome</keyword>
<dbReference type="EMBL" id="JALLPB020000018">
    <property type="protein sequence ID" value="KAL3826614.1"/>
    <property type="molecule type" value="Genomic_DNA"/>
</dbReference>
<proteinExistence type="predicted"/>